<dbReference type="EMBL" id="KP063117">
    <property type="protein sequence ID" value="AJY78611.1"/>
    <property type="molecule type" value="Genomic_DNA"/>
</dbReference>
<feature type="transmembrane region" description="Helical" evidence="11">
    <location>
        <begin position="60"/>
        <end position="85"/>
    </location>
</feature>
<evidence type="ECO:0000256" key="1">
    <source>
        <dbReference type="ARBA" id="ARBA00004141"/>
    </source>
</evidence>
<feature type="transmembrane region" description="Helical" evidence="11">
    <location>
        <begin position="31"/>
        <end position="54"/>
    </location>
</feature>
<keyword evidence="4 11" id="KW-0812">Transmembrane</keyword>
<keyword evidence="12" id="KW-0496">Mitochondrion</keyword>
<keyword evidence="6 11" id="KW-1133">Transmembrane helix</keyword>
<dbReference type="CTD" id="4539"/>
<evidence type="ECO:0000256" key="11">
    <source>
        <dbReference type="SAM" id="Phobius"/>
    </source>
</evidence>
<reference evidence="12" key="1">
    <citation type="submission" date="2014-10" db="EMBL/GenBank/DDBJ databases">
        <title>Sequencing of complete mitochondrial genome of Cypridopsis vidua.</title>
        <authorList>
            <person name="Ma X."/>
        </authorList>
    </citation>
    <scope>NUCLEOTIDE SEQUENCE</scope>
</reference>
<dbReference type="Gene3D" id="1.10.287.3510">
    <property type="match status" value="1"/>
</dbReference>
<feature type="transmembrane region" description="Helical" evidence="11">
    <location>
        <begin position="6"/>
        <end position="24"/>
    </location>
</feature>
<sequence>MKMLEYYFFGLLSIFYVLTGLIVFSSFQKHLLSTLLSLEFIMLNIFLMLMIMLSKENIESYLLLVFLVFSVVEGGVGLSILVSFIRSHGSDMIKSFSMVW</sequence>
<evidence type="ECO:0000256" key="8">
    <source>
        <dbReference type="ARBA" id="ARBA00023136"/>
    </source>
</evidence>
<geneLocation type="mitochondrion" evidence="12"/>
<keyword evidence="8 11" id="KW-0472">Membrane</keyword>
<name>A0A0N7ATH6_9CRUS</name>
<evidence type="ECO:0000256" key="7">
    <source>
        <dbReference type="ARBA" id="ARBA00023027"/>
    </source>
</evidence>
<keyword evidence="7" id="KW-0520">NAD</keyword>
<dbReference type="Pfam" id="PF00420">
    <property type="entry name" value="Oxidored_q2"/>
    <property type="match status" value="1"/>
</dbReference>
<evidence type="ECO:0000256" key="5">
    <source>
        <dbReference type="ARBA" id="ARBA00022967"/>
    </source>
</evidence>
<dbReference type="RefSeq" id="YP_009179472.1">
    <property type="nucleotide sequence ID" value="NC_028407.1"/>
</dbReference>
<proteinExistence type="inferred from homology"/>
<evidence type="ECO:0000256" key="2">
    <source>
        <dbReference type="ARBA" id="ARBA00010519"/>
    </source>
</evidence>
<dbReference type="GO" id="GO:0016020">
    <property type="term" value="C:membrane"/>
    <property type="evidence" value="ECO:0007669"/>
    <property type="project" value="UniProtKB-SubCell"/>
</dbReference>
<dbReference type="AlphaFoldDB" id="A0A0N7ATH6"/>
<dbReference type="InterPro" id="IPR039428">
    <property type="entry name" value="NUOK/Mnh_C1-like"/>
</dbReference>
<comment type="similarity">
    <text evidence="2">Belongs to the complex I subunit 4L family.</text>
</comment>
<protein>
    <recommendedName>
        <fullName evidence="3">NADH-ubiquinone oxidoreductase chain 4L</fullName>
    </recommendedName>
    <alternativeName>
        <fullName evidence="9">NADH dehydrogenase subunit 4L</fullName>
    </alternativeName>
</protein>
<dbReference type="GeneID" id="26217956"/>
<evidence type="ECO:0000256" key="10">
    <source>
        <dbReference type="ARBA" id="ARBA00049551"/>
    </source>
</evidence>
<evidence type="ECO:0000256" key="9">
    <source>
        <dbReference type="ARBA" id="ARBA00031586"/>
    </source>
</evidence>
<comment type="subcellular location">
    <subcellularLocation>
        <location evidence="1">Membrane</location>
        <topology evidence="1">Multi-pass membrane protein</topology>
    </subcellularLocation>
</comment>
<gene>
    <name evidence="12" type="primary">ND4L</name>
</gene>
<organism evidence="12">
    <name type="scientific">Cypridopsis vidua</name>
    <dbReference type="NCBI Taxonomy" id="230730"/>
    <lineage>
        <taxon>Eukaryota</taxon>
        <taxon>Metazoa</taxon>
        <taxon>Ecdysozoa</taxon>
        <taxon>Arthropoda</taxon>
        <taxon>Crustacea</taxon>
        <taxon>Oligostraca</taxon>
        <taxon>Ostracoda</taxon>
        <taxon>Podocopa</taxon>
        <taxon>Podocopida</taxon>
        <taxon>Cypridocopina</taxon>
        <taxon>Cypridoidea</taxon>
        <taxon>Cyprididae</taxon>
        <taxon>Cypridopsis</taxon>
    </lineage>
</organism>
<evidence type="ECO:0000256" key="6">
    <source>
        <dbReference type="ARBA" id="ARBA00022989"/>
    </source>
</evidence>
<evidence type="ECO:0000256" key="3">
    <source>
        <dbReference type="ARBA" id="ARBA00016612"/>
    </source>
</evidence>
<dbReference type="GO" id="GO:0008137">
    <property type="term" value="F:NADH dehydrogenase (ubiquinone) activity"/>
    <property type="evidence" value="ECO:0007669"/>
    <property type="project" value="UniProtKB-EC"/>
</dbReference>
<evidence type="ECO:0000313" key="12">
    <source>
        <dbReference type="EMBL" id="AJY78611.1"/>
    </source>
</evidence>
<evidence type="ECO:0000256" key="4">
    <source>
        <dbReference type="ARBA" id="ARBA00022692"/>
    </source>
</evidence>
<accession>A0A0N7ATH6</accession>
<keyword evidence="5" id="KW-1278">Translocase</keyword>
<comment type="catalytic activity">
    <reaction evidence="10">
        <text>a ubiquinone + NADH + 5 H(+)(in) = a ubiquinol + NAD(+) + 4 H(+)(out)</text>
        <dbReference type="Rhea" id="RHEA:29091"/>
        <dbReference type="Rhea" id="RHEA-COMP:9565"/>
        <dbReference type="Rhea" id="RHEA-COMP:9566"/>
        <dbReference type="ChEBI" id="CHEBI:15378"/>
        <dbReference type="ChEBI" id="CHEBI:16389"/>
        <dbReference type="ChEBI" id="CHEBI:17976"/>
        <dbReference type="ChEBI" id="CHEBI:57540"/>
        <dbReference type="ChEBI" id="CHEBI:57945"/>
        <dbReference type="EC" id="7.1.1.2"/>
    </reaction>
</comment>